<sequence>MRGPAYQGGGLLQPGATEAAAQIPQHISQLHGIWSSPEHAHLALSSDEGPAGAAVITDGASDTSDVRSTSLQTLLDACLSDTGPYARRSASLKPHATSPDVSAAAGEPMQAVQPGTQPISQPSMTGGAQIVLPAASPAALESDAVLCSTVPHNVPVSQDAAAAQQAVTHIAAMTASDPAASPAARPSASDIKFKRLLLRHTLTLWLDHVRRERCDALSSQHGGSIGSQVNVSQ</sequence>
<dbReference type="Proteomes" id="UP001485043">
    <property type="component" value="Unassembled WGS sequence"/>
</dbReference>
<keyword evidence="3" id="KW-1185">Reference proteome</keyword>
<gene>
    <name evidence="2" type="ORF">WJX84_007012</name>
</gene>
<evidence type="ECO:0000256" key="1">
    <source>
        <dbReference type="SAM" id="MobiDB-lite"/>
    </source>
</evidence>
<dbReference type="EMBL" id="JALJOV010000987">
    <property type="protein sequence ID" value="KAK9857170.1"/>
    <property type="molecule type" value="Genomic_DNA"/>
</dbReference>
<evidence type="ECO:0000313" key="2">
    <source>
        <dbReference type="EMBL" id="KAK9857170.1"/>
    </source>
</evidence>
<feature type="compositionally biased region" description="Polar residues" evidence="1">
    <location>
        <begin position="113"/>
        <end position="125"/>
    </location>
</feature>
<dbReference type="AlphaFoldDB" id="A0AAW1SS27"/>
<reference evidence="2 3" key="1">
    <citation type="journal article" date="2024" name="Nat. Commun.">
        <title>Phylogenomics reveals the evolutionary origins of lichenization in chlorophyte algae.</title>
        <authorList>
            <person name="Puginier C."/>
            <person name="Libourel C."/>
            <person name="Otte J."/>
            <person name="Skaloud P."/>
            <person name="Haon M."/>
            <person name="Grisel S."/>
            <person name="Petersen M."/>
            <person name="Berrin J.G."/>
            <person name="Delaux P.M."/>
            <person name="Dal Grande F."/>
            <person name="Keller J."/>
        </authorList>
    </citation>
    <scope>NUCLEOTIDE SEQUENCE [LARGE SCALE GENOMIC DNA]</scope>
    <source>
        <strain evidence="2 3">SAG 2523</strain>
    </source>
</reference>
<proteinExistence type="predicted"/>
<comment type="caution">
    <text evidence="2">The sequence shown here is derived from an EMBL/GenBank/DDBJ whole genome shotgun (WGS) entry which is preliminary data.</text>
</comment>
<organism evidence="2 3">
    <name type="scientific">Apatococcus fuscideae</name>
    <dbReference type="NCBI Taxonomy" id="2026836"/>
    <lineage>
        <taxon>Eukaryota</taxon>
        <taxon>Viridiplantae</taxon>
        <taxon>Chlorophyta</taxon>
        <taxon>core chlorophytes</taxon>
        <taxon>Trebouxiophyceae</taxon>
        <taxon>Chlorellales</taxon>
        <taxon>Chlorellaceae</taxon>
        <taxon>Apatococcus</taxon>
    </lineage>
</organism>
<accession>A0AAW1SS27</accession>
<evidence type="ECO:0000313" key="3">
    <source>
        <dbReference type="Proteomes" id="UP001485043"/>
    </source>
</evidence>
<feature type="region of interest" description="Disordered" evidence="1">
    <location>
        <begin position="87"/>
        <end position="125"/>
    </location>
</feature>
<name>A0AAW1SS27_9CHLO</name>
<protein>
    <submittedName>
        <fullName evidence="2">Uncharacterized protein</fullName>
    </submittedName>
</protein>